<dbReference type="OMA" id="PFFYYNP"/>
<feature type="compositionally biased region" description="Low complexity" evidence="11">
    <location>
        <begin position="369"/>
        <end position="378"/>
    </location>
</feature>
<dbReference type="InterPro" id="IPR050589">
    <property type="entry name" value="Ikaros_C2H2-ZF"/>
</dbReference>
<keyword evidence="3" id="KW-0677">Repeat</keyword>
<accession>A0A0B1P3A2</accession>
<reference evidence="13 14" key="1">
    <citation type="journal article" date="2014" name="BMC Genomics">
        <title>Adaptive genomic structural variation in the grape powdery mildew pathogen, Erysiphe necator.</title>
        <authorList>
            <person name="Jones L."/>
            <person name="Riaz S."/>
            <person name="Morales-Cruz A."/>
            <person name="Amrine K.C."/>
            <person name="McGuire B."/>
            <person name="Gubler W.D."/>
            <person name="Walker M.A."/>
            <person name="Cantu D."/>
        </authorList>
    </citation>
    <scope>NUCLEOTIDE SEQUENCE [LARGE SCALE GENOMIC DNA]</scope>
    <source>
        <strain evidence="14">c</strain>
    </source>
</reference>
<dbReference type="FunFam" id="3.30.160.60:FF:000141">
    <property type="entry name" value="C2H2 zinc finger protein"/>
    <property type="match status" value="1"/>
</dbReference>
<dbReference type="STRING" id="52586.A0A0B1P3A2"/>
<keyword evidence="5" id="KW-0862">Zinc</keyword>
<evidence type="ECO:0000256" key="10">
    <source>
        <dbReference type="PROSITE-ProRule" id="PRU00042"/>
    </source>
</evidence>
<evidence type="ECO:0000256" key="3">
    <source>
        <dbReference type="ARBA" id="ARBA00022737"/>
    </source>
</evidence>
<sequence length="532" mass="58981">MSQSLQPFNMFSPEIPSNSVPFSQMYHNGYSGNAQLSSPYKKDQLLSSHIPPNLLIQSNIHDSDVYYYPSTPPLSASPSLSGSPSNYSALPTPVNTAIFGMQRIKDEIITDNSGGPNWLNYDSPPVTPAYVQSGMLIGNGNSHDLVSIQRPTNSPSASPLPSQLPTEPENDFCDPRKLTVCPGVHQASILEESEPLLNVNHLPPRESSEEQKHLVRTTTPRIFNSKDVTYLSMPQPIFHNLDQRTELDVGDNIFCGFPNYSIPDASFYLTTKRQRTDSGISMTNGPIINPCEFHELDESGSYSQFAVACPLSPPSSIPERDRKNAKRSKKLKKMASELPLQKDNNESDIQFKPESYSSESKNDDKNTKSTDTSSSGVSEKSKLSDLSKTQQVTRRGRKQSETEDLTKTFVCESCNRRFKRQEHLKRHYRSVHTQEKPFKCHECGKDFSRSDNLSQHARTHGNGSIVVGLLEEAEMSSNVSANCEHIGNLGSILFNVAAAAPGSETDRSSQCSSNGSSNSKDGQSRKKRRRPE</sequence>
<feature type="domain" description="C2H2-type" evidence="12">
    <location>
        <begin position="438"/>
        <end position="460"/>
    </location>
</feature>
<keyword evidence="9" id="KW-0539">Nucleus</keyword>
<dbReference type="HOGENOM" id="CLU_030977_1_0_1"/>
<dbReference type="GO" id="GO:0000978">
    <property type="term" value="F:RNA polymerase II cis-regulatory region sequence-specific DNA binding"/>
    <property type="evidence" value="ECO:0007669"/>
    <property type="project" value="TreeGrafter"/>
</dbReference>
<feature type="compositionally biased region" description="Basic residues" evidence="11">
    <location>
        <begin position="323"/>
        <end position="333"/>
    </location>
</feature>
<dbReference type="GO" id="GO:0008270">
    <property type="term" value="F:zinc ion binding"/>
    <property type="evidence" value="ECO:0007669"/>
    <property type="project" value="UniProtKB-KW"/>
</dbReference>
<dbReference type="GO" id="GO:0005634">
    <property type="term" value="C:nucleus"/>
    <property type="evidence" value="ECO:0007669"/>
    <property type="project" value="UniProtKB-SubCell"/>
</dbReference>
<gene>
    <name evidence="13" type="ORF">EV44_g4731</name>
</gene>
<evidence type="ECO:0000256" key="2">
    <source>
        <dbReference type="ARBA" id="ARBA00022723"/>
    </source>
</evidence>
<feature type="region of interest" description="Disordered" evidence="11">
    <location>
        <begin position="503"/>
        <end position="532"/>
    </location>
</feature>
<keyword evidence="7" id="KW-0238">DNA-binding</keyword>
<organism evidence="13 14">
    <name type="scientific">Uncinula necator</name>
    <name type="common">Grape powdery mildew</name>
    <dbReference type="NCBI Taxonomy" id="52586"/>
    <lineage>
        <taxon>Eukaryota</taxon>
        <taxon>Fungi</taxon>
        <taxon>Dikarya</taxon>
        <taxon>Ascomycota</taxon>
        <taxon>Pezizomycotina</taxon>
        <taxon>Leotiomycetes</taxon>
        <taxon>Erysiphales</taxon>
        <taxon>Erysiphaceae</taxon>
        <taxon>Erysiphe</taxon>
    </lineage>
</organism>
<proteinExistence type="predicted"/>
<dbReference type="PROSITE" id="PS00028">
    <property type="entry name" value="ZINC_FINGER_C2H2_1"/>
    <property type="match status" value="2"/>
</dbReference>
<comment type="subcellular location">
    <subcellularLocation>
        <location evidence="1">Nucleus</location>
    </subcellularLocation>
</comment>
<evidence type="ECO:0000256" key="9">
    <source>
        <dbReference type="ARBA" id="ARBA00023242"/>
    </source>
</evidence>
<keyword evidence="2" id="KW-0479">Metal-binding</keyword>
<dbReference type="EMBL" id="JNVN01002915">
    <property type="protein sequence ID" value="KHJ31411.1"/>
    <property type="molecule type" value="Genomic_DNA"/>
</dbReference>
<evidence type="ECO:0000256" key="6">
    <source>
        <dbReference type="ARBA" id="ARBA00023015"/>
    </source>
</evidence>
<name>A0A0B1P3A2_UNCNE</name>
<dbReference type="InterPro" id="IPR013087">
    <property type="entry name" value="Znf_C2H2_type"/>
</dbReference>
<evidence type="ECO:0000256" key="1">
    <source>
        <dbReference type="ARBA" id="ARBA00004123"/>
    </source>
</evidence>
<keyword evidence="14" id="KW-1185">Reference proteome</keyword>
<evidence type="ECO:0000256" key="4">
    <source>
        <dbReference type="ARBA" id="ARBA00022771"/>
    </source>
</evidence>
<dbReference type="Proteomes" id="UP000030854">
    <property type="component" value="Unassembled WGS sequence"/>
</dbReference>
<evidence type="ECO:0000256" key="8">
    <source>
        <dbReference type="ARBA" id="ARBA00023163"/>
    </source>
</evidence>
<feature type="compositionally biased region" description="Low complexity" evidence="11">
    <location>
        <begin position="508"/>
        <end position="521"/>
    </location>
</feature>
<dbReference type="SMART" id="SM00355">
    <property type="entry name" value="ZnF_C2H2"/>
    <property type="match status" value="2"/>
</dbReference>
<feature type="compositionally biased region" description="Low complexity" evidence="11">
    <location>
        <begin position="154"/>
        <end position="165"/>
    </location>
</feature>
<feature type="region of interest" description="Disordered" evidence="11">
    <location>
        <begin position="311"/>
        <end position="402"/>
    </location>
</feature>
<feature type="domain" description="C2H2-type" evidence="12">
    <location>
        <begin position="409"/>
        <end position="437"/>
    </location>
</feature>
<evidence type="ECO:0000313" key="13">
    <source>
        <dbReference type="EMBL" id="KHJ31411.1"/>
    </source>
</evidence>
<dbReference type="FunFam" id="3.30.160.60:FF:000176">
    <property type="entry name" value="zinc finger protein 70"/>
    <property type="match status" value="1"/>
</dbReference>
<evidence type="ECO:0000256" key="11">
    <source>
        <dbReference type="SAM" id="MobiDB-lite"/>
    </source>
</evidence>
<dbReference type="GO" id="GO:0003700">
    <property type="term" value="F:DNA-binding transcription factor activity"/>
    <property type="evidence" value="ECO:0007669"/>
    <property type="project" value="TreeGrafter"/>
</dbReference>
<evidence type="ECO:0000259" key="12">
    <source>
        <dbReference type="PROSITE" id="PS50157"/>
    </source>
</evidence>
<dbReference type="PANTHER" id="PTHR24404">
    <property type="entry name" value="ZINC FINGER PROTEIN"/>
    <property type="match status" value="1"/>
</dbReference>
<evidence type="ECO:0000256" key="7">
    <source>
        <dbReference type="ARBA" id="ARBA00023125"/>
    </source>
</evidence>
<feature type="region of interest" description="Disordered" evidence="11">
    <location>
        <begin position="148"/>
        <end position="170"/>
    </location>
</feature>
<dbReference type="AlphaFoldDB" id="A0A0B1P3A2"/>
<dbReference type="PANTHER" id="PTHR24404:SF114">
    <property type="entry name" value="KLUMPFUSS, ISOFORM B-RELATED"/>
    <property type="match status" value="1"/>
</dbReference>
<dbReference type="InterPro" id="IPR036236">
    <property type="entry name" value="Znf_C2H2_sf"/>
</dbReference>
<dbReference type="SUPFAM" id="SSF57667">
    <property type="entry name" value="beta-beta-alpha zinc fingers"/>
    <property type="match status" value="1"/>
</dbReference>
<dbReference type="GO" id="GO:0006357">
    <property type="term" value="P:regulation of transcription by RNA polymerase II"/>
    <property type="evidence" value="ECO:0007669"/>
    <property type="project" value="TreeGrafter"/>
</dbReference>
<comment type="caution">
    <text evidence="13">The sequence shown here is derived from an EMBL/GenBank/DDBJ whole genome shotgun (WGS) entry which is preliminary data.</text>
</comment>
<protein>
    <submittedName>
        <fullName evidence="13">Putative cutinase g-box binding protein</fullName>
    </submittedName>
</protein>
<evidence type="ECO:0000313" key="14">
    <source>
        <dbReference type="Proteomes" id="UP000030854"/>
    </source>
</evidence>
<keyword evidence="6" id="KW-0805">Transcription regulation</keyword>
<dbReference type="PROSITE" id="PS50157">
    <property type="entry name" value="ZINC_FINGER_C2H2_2"/>
    <property type="match status" value="2"/>
</dbReference>
<dbReference type="Gene3D" id="3.30.160.60">
    <property type="entry name" value="Classic Zinc Finger"/>
    <property type="match status" value="2"/>
</dbReference>
<evidence type="ECO:0000256" key="5">
    <source>
        <dbReference type="ARBA" id="ARBA00022833"/>
    </source>
</evidence>
<keyword evidence="4 10" id="KW-0863">Zinc-finger</keyword>
<keyword evidence="8" id="KW-0804">Transcription</keyword>
<dbReference type="Pfam" id="PF00096">
    <property type="entry name" value="zf-C2H2"/>
    <property type="match status" value="2"/>
</dbReference>